<accession>A0A5D3DGN9</accession>
<name>A0A5D3DGN9_CUCMM</name>
<proteinExistence type="predicted"/>
<organism evidence="2 4">
    <name type="scientific">Cucumis melo var. makuwa</name>
    <name type="common">Oriental melon</name>
    <dbReference type="NCBI Taxonomy" id="1194695"/>
    <lineage>
        <taxon>Eukaryota</taxon>
        <taxon>Viridiplantae</taxon>
        <taxon>Streptophyta</taxon>
        <taxon>Embryophyta</taxon>
        <taxon>Tracheophyta</taxon>
        <taxon>Spermatophyta</taxon>
        <taxon>Magnoliopsida</taxon>
        <taxon>eudicotyledons</taxon>
        <taxon>Gunneridae</taxon>
        <taxon>Pentapetalae</taxon>
        <taxon>rosids</taxon>
        <taxon>fabids</taxon>
        <taxon>Cucurbitales</taxon>
        <taxon>Cucurbitaceae</taxon>
        <taxon>Benincaseae</taxon>
        <taxon>Cucumis</taxon>
    </lineage>
</organism>
<reference evidence="3 4" key="1">
    <citation type="submission" date="2019-08" db="EMBL/GenBank/DDBJ databases">
        <title>Draft genome sequences of two oriental melons (Cucumis melo L. var makuwa).</title>
        <authorList>
            <person name="Kwon S.-Y."/>
        </authorList>
    </citation>
    <scope>NUCLEOTIDE SEQUENCE [LARGE SCALE GENOMIC DNA]</scope>
    <source>
        <strain evidence="4">cv. Chang Bougi</strain>
        <strain evidence="3">cv. SW 3</strain>
        <tissue evidence="2">Leaf</tissue>
    </source>
</reference>
<dbReference type="EMBL" id="SSTE01003912">
    <property type="protein sequence ID" value="KAA0062877.1"/>
    <property type="molecule type" value="Genomic_DNA"/>
</dbReference>
<comment type="caution">
    <text evidence="2">The sequence shown here is derived from an EMBL/GenBank/DDBJ whole genome shotgun (WGS) entry which is preliminary data.</text>
</comment>
<gene>
    <name evidence="2" type="ORF">E5676_scaffold387G00080</name>
    <name evidence="1" type="ORF">E6C27_scaffold4427G00070</name>
</gene>
<dbReference type="AlphaFoldDB" id="A0A5D3DGN9"/>
<evidence type="ECO:0000313" key="2">
    <source>
        <dbReference type="EMBL" id="TYK22510.1"/>
    </source>
</evidence>
<dbReference type="EMBL" id="SSTD01004973">
    <property type="protein sequence ID" value="TYK22510.1"/>
    <property type="molecule type" value="Genomic_DNA"/>
</dbReference>
<evidence type="ECO:0000313" key="4">
    <source>
        <dbReference type="Proteomes" id="UP000321947"/>
    </source>
</evidence>
<evidence type="ECO:0000313" key="3">
    <source>
        <dbReference type="Proteomes" id="UP000321393"/>
    </source>
</evidence>
<dbReference type="Proteomes" id="UP000321947">
    <property type="component" value="Unassembled WGS sequence"/>
</dbReference>
<dbReference type="Proteomes" id="UP000321393">
    <property type="component" value="Unassembled WGS sequence"/>
</dbReference>
<evidence type="ECO:0000313" key="1">
    <source>
        <dbReference type="EMBL" id="KAA0062877.1"/>
    </source>
</evidence>
<protein>
    <submittedName>
        <fullName evidence="2">Uncharacterized protein</fullName>
    </submittedName>
</protein>
<sequence length="119" mass="13204">MYVISNSEAIYKPMIKAWYSATLFEHNSPSVKLYGNICFSGEMKTMLTPAPLLRVAPSKNMIQGSMLSTNNTSSSGALKIGGLSKYFLCYQMHFGTTDPNQRLHPSSSISRMVDIDLQD</sequence>